<evidence type="ECO:0000259" key="5">
    <source>
        <dbReference type="Pfam" id="PF00551"/>
    </source>
</evidence>
<dbReference type="CDD" id="cd08653">
    <property type="entry name" value="FMT_core_like_3"/>
    <property type="match status" value="1"/>
</dbReference>
<evidence type="ECO:0000313" key="6">
    <source>
        <dbReference type="EMBL" id="AFM25486.1"/>
    </source>
</evidence>
<protein>
    <recommendedName>
        <fullName evidence="2">phosphoribosylglycinamide formyltransferase 1</fullName>
        <ecNumber evidence="2">2.1.2.2</ecNumber>
    </recommendedName>
</protein>
<dbReference type="HOGENOM" id="CLU_073809_0_0_7"/>
<dbReference type="eggNOG" id="COG0223">
    <property type="taxonomic scope" value="Bacteria"/>
</dbReference>
<dbReference type="STRING" id="706587.Desti_2816"/>
<evidence type="ECO:0000313" key="7">
    <source>
        <dbReference type="Proteomes" id="UP000006055"/>
    </source>
</evidence>
<keyword evidence="7" id="KW-1185">Reference proteome</keyword>
<reference evidence="7" key="1">
    <citation type="submission" date="2012-06" db="EMBL/GenBank/DDBJ databases">
        <title>Complete sequence of chromosome of Desulfomonile tiedjei DSM 6799.</title>
        <authorList>
            <person name="Lucas S."/>
            <person name="Copeland A."/>
            <person name="Lapidus A."/>
            <person name="Glavina del Rio T."/>
            <person name="Dalin E."/>
            <person name="Tice H."/>
            <person name="Bruce D."/>
            <person name="Goodwin L."/>
            <person name="Pitluck S."/>
            <person name="Peters L."/>
            <person name="Ovchinnikova G."/>
            <person name="Zeytun A."/>
            <person name="Lu M."/>
            <person name="Kyrpides N."/>
            <person name="Mavromatis K."/>
            <person name="Ivanova N."/>
            <person name="Brettin T."/>
            <person name="Detter J.C."/>
            <person name="Han C."/>
            <person name="Larimer F."/>
            <person name="Land M."/>
            <person name="Hauser L."/>
            <person name="Markowitz V."/>
            <person name="Cheng J.-F."/>
            <person name="Hugenholtz P."/>
            <person name="Woyke T."/>
            <person name="Wu D."/>
            <person name="Spring S."/>
            <person name="Schroeder M."/>
            <person name="Brambilla E."/>
            <person name="Klenk H.-P."/>
            <person name="Eisen J.A."/>
        </authorList>
    </citation>
    <scope>NUCLEOTIDE SEQUENCE [LARGE SCALE GENOMIC DNA]</scope>
    <source>
        <strain evidence="7">ATCC 49306 / DSM 6799 / DCB-1</strain>
    </source>
</reference>
<evidence type="ECO:0000256" key="1">
    <source>
        <dbReference type="ARBA" id="ARBA00005054"/>
    </source>
</evidence>
<keyword evidence="4" id="KW-0658">Purine biosynthesis</keyword>
<dbReference type="GO" id="GO:0004644">
    <property type="term" value="F:phosphoribosylglycinamide formyltransferase activity"/>
    <property type="evidence" value="ECO:0007669"/>
    <property type="project" value="UniProtKB-EC"/>
</dbReference>
<dbReference type="AlphaFoldDB" id="I4C7E5"/>
<dbReference type="Gene3D" id="3.40.50.170">
    <property type="entry name" value="Formyl transferase, N-terminal domain"/>
    <property type="match status" value="1"/>
</dbReference>
<dbReference type="Proteomes" id="UP000006055">
    <property type="component" value="Chromosome"/>
</dbReference>
<gene>
    <name evidence="6" type="ordered locus">Desti_2816</name>
</gene>
<proteinExistence type="predicted"/>
<dbReference type="RefSeq" id="WP_014810625.1">
    <property type="nucleotide sequence ID" value="NC_018025.1"/>
</dbReference>
<dbReference type="SUPFAM" id="SSF53328">
    <property type="entry name" value="Formyltransferase"/>
    <property type="match status" value="1"/>
</dbReference>
<dbReference type="Pfam" id="PF00551">
    <property type="entry name" value="Formyl_trans_N"/>
    <property type="match status" value="1"/>
</dbReference>
<dbReference type="GO" id="GO:0006189">
    <property type="term" value="P:'de novo' IMP biosynthetic process"/>
    <property type="evidence" value="ECO:0007669"/>
    <property type="project" value="TreeGrafter"/>
</dbReference>
<organism evidence="6 7">
    <name type="scientific">Desulfomonile tiedjei (strain ATCC 49306 / DSM 6799 / DCB-1)</name>
    <dbReference type="NCBI Taxonomy" id="706587"/>
    <lineage>
        <taxon>Bacteria</taxon>
        <taxon>Pseudomonadati</taxon>
        <taxon>Thermodesulfobacteriota</taxon>
        <taxon>Desulfomonilia</taxon>
        <taxon>Desulfomonilales</taxon>
        <taxon>Desulfomonilaceae</taxon>
        <taxon>Desulfomonile</taxon>
    </lineage>
</organism>
<name>I4C7E5_DESTA</name>
<evidence type="ECO:0000256" key="2">
    <source>
        <dbReference type="ARBA" id="ARBA00012254"/>
    </source>
</evidence>
<accession>I4C7E5</accession>
<dbReference type="EMBL" id="CP003360">
    <property type="protein sequence ID" value="AFM25486.1"/>
    <property type="molecule type" value="Genomic_DNA"/>
</dbReference>
<dbReference type="PANTHER" id="PTHR43369">
    <property type="entry name" value="PHOSPHORIBOSYLGLYCINAMIDE FORMYLTRANSFERASE"/>
    <property type="match status" value="1"/>
</dbReference>
<evidence type="ECO:0000256" key="3">
    <source>
        <dbReference type="ARBA" id="ARBA00022679"/>
    </source>
</evidence>
<dbReference type="KEGG" id="dti:Desti_2816"/>
<dbReference type="InterPro" id="IPR036477">
    <property type="entry name" value="Formyl_transf_N_sf"/>
</dbReference>
<dbReference type="InterPro" id="IPR002376">
    <property type="entry name" value="Formyl_transf_N"/>
</dbReference>
<keyword evidence="3 6" id="KW-0808">Transferase</keyword>
<sequence length="268" mass="29424">MNPESPRVMILACCGAPQYALINAIAQRFPVSGVVLERRGPVLAGIFLKRLKKLGFSTILNQLLFKVLDFVVFRPGTIARSEEILAQEIKLPDDLLPESRVLKTNAVNSPEVLDFISQTRSDAVVVSGVSVIGSPLLEAFGRIPVMNIHCGITPRYRGNHGAFWAVANNDWENVGTTVHLIDRGLDTGAILAQSTIEPESSDTPRTLALKQHAVGIHMAVDLLSRIGSSVPDPIERPDLDSRFYSSPTFTAYLAFRRNLKNRTEIPTN</sequence>
<dbReference type="OrthoDB" id="5320219at2"/>
<dbReference type="GO" id="GO:0005829">
    <property type="term" value="C:cytosol"/>
    <property type="evidence" value="ECO:0007669"/>
    <property type="project" value="TreeGrafter"/>
</dbReference>
<evidence type="ECO:0000256" key="4">
    <source>
        <dbReference type="ARBA" id="ARBA00022755"/>
    </source>
</evidence>
<feature type="domain" description="Formyl transferase N-terminal" evidence="5">
    <location>
        <begin position="95"/>
        <end position="215"/>
    </location>
</feature>
<dbReference type="PANTHER" id="PTHR43369:SF2">
    <property type="entry name" value="PHOSPHORIBOSYLGLYCINAMIDE FORMYLTRANSFERASE"/>
    <property type="match status" value="1"/>
</dbReference>
<comment type="pathway">
    <text evidence="1">Purine metabolism; IMP biosynthesis via de novo pathway; N(2)-formyl-N(1)-(5-phospho-D-ribosyl)glycinamide from N(1)-(5-phospho-D-ribosyl)glycinamide (10-formyl THF route): step 1/1.</text>
</comment>
<dbReference type="EC" id="2.1.2.2" evidence="2"/>